<keyword evidence="3" id="KW-0808">Transferase</keyword>
<dbReference type="PANTHER" id="PTHR34220">
    <property type="entry name" value="SENSOR HISTIDINE KINASE YPDA"/>
    <property type="match status" value="1"/>
</dbReference>
<proteinExistence type="predicted"/>
<dbReference type="RefSeq" id="WP_205310322.1">
    <property type="nucleotide sequence ID" value="NZ_JAERPS020000001.1"/>
</dbReference>
<feature type="domain" description="Signal transduction histidine kinase internal region" evidence="2">
    <location>
        <begin position="167"/>
        <end position="247"/>
    </location>
</feature>
<feature type="transmembrane region" description="Helical" evidence="1">
    <location>
        <begin position="49"/>
        <end position="69"/>
    </location>
</feature>
<keyword evidence="1" id="KW-0812">Transmembrane</keyword>
<organism evidence="3 4">
    <name type="scientific">Rheinheimera maricola</name>
    <dbReference type="NCBI Taxonomy" id="2793282"/>
    <lineage>
        <taxon>Bacteria</taxon>
        <taxon>Pseudomonadati</taxon>
        <taxon>Pseudomonadota</taxon>
        <taxon>Gammaproteobacteria</taxon>
        <taxon>Chromatiales</taxon>
        <taxon>Chromatiaceae</taxon>
        <taxon>Rheinheimera</taxon>
    </lineage>
</organism>
<feature type="transmembrane region" description="Helical" evidence="1">
    <location>
        <begin position="121"/>
        <end position="144"/>
    </location>
</feature>
<gene>
    <name evidence="3" type="ORF">I4W93_000845</name>
</gene>
<sequence length="365" mass="42008">MAHSVITADVQRQRLTSFCYWHVLYWLSYLLVKYTHLAVLVPLQDEATWPYLWIYSLVTLINVLVTGWLGQHELLQQRQLVAQLTRLLWIVIPLWLTMVLLRQYLVMRYASDMVQNVDSVLKYFLAFSLVLLPLAGWLAVFMLIKTNQLHYAALQQQQQLAKQARQARLKVLRYQLNPHFMFNTLNALNALIVQRNGLAAEELIQHISTYLRHSLKNQQDEFIPLQQELDALTAYMAIQQVRFGPRLQLNWQLATPLPKVHFPPLLLQPLAENAIQYSVAERAGDICLQLSLQLLQNQLHITLAQQGANPNAGWPETEQPLNLINLAERLQLLFGNAASLTLSHSSSGFYSQLRIATETLNERST</sequence>
<keyword evidence="1" id="KW-1133">Transmembrane helix</keyword>
<dbReference type="Proteomes" id="UP000663814">
    <property type="component" value="Unassembled WGS sequence"/>
</dbReference>
<feature type="transmembrane region" description="Helical" evidence="1">
    <location>
        <begin position="23"/>
        <end position="43"/>
    </location>
</feature>
<keyword evidence="3" id="KW-0418">Kinase</keyword>
<reference evidence="3 4" key="1">
    <citation type="submission" date="2020-12" db="EMBL/GenBank/DDBJ databases">
        <authorList>
            <person name="Ruan W."/>
            <person name="Khan S.A."/>
            <person name="Jeon C.O."/>
        </authorList>
    </citation>
    <scope>NUCLEOTIDE SEQUENCE [LARGE SCALE GENOMIC DNA]</scope>
    <source>
        <strain evidence="3 4">MA-13</strain>
    </source>
</reference>
<dbReference type="InterPro" id="IPR010559">
    <property type="entry name" value="Sig_transdc_His_kin_internal"/>
</dbReference>
<dbReference type="PANTHER" id="PTHR34220:SF7">
    <property type="entry name" value="SENSOR HISTIDINE KINASE YPDA"/>
    <property type="match status" value="1"/>
</dbReference>
<reference evidence="3 4" key="2">
    <citation type="submission" date="2021-08" db="EMBL/GenBank/DDBJ databases">
        <title>Rheinheimera aquimaris sp. nov., isolated from seawater of the East Sea in Korea.</title>
        <authorList>
            <person name="Kim K.H."/>
            <person name="Wenting R."/>
            <person name="Kim K.R."/>
            <person name="Jeon C.O."/>
        </authorList>
    </citation>
    <scope>NUCLEOTIDE SEQUENCE [LARGE SCALE GENOMIC DNA]</scope>
    <source>
        <strain evidence="3 4">MA-13</strain>
    </source>
</reference>
<evidence type="ECO:0000313" key="3">
    <source>
        <dbReference type="EMBL" id="MBZ9610131.1"/>
    </source>
</evidence>
<comment type="caution">
    <text evidence="3">The sequence shown here is derived from an EMBL/GenBank/DDBJ whole genome shotgun (WGS) entry which is preliminary data.</text>
</comment>
<evidence type="ECO:0000256" key="1">
    <source>
        <dbReference type="SAM" id="Phobius"/>
    </source>
</evidence>
<dbReference type="InterPro" id="IPR050640">
    <property type="entry name" value="Bact_2-comp_sensor_kinase"/>
</dbReference>
<dbReference type="EMBL" id="JAERPS020000001">
    <property type="protein sequence ID" value="MBZ9610131.1"/>
    <property type="molecule type" value="Genomic_DNA"/>
</dbReference>
<protein>
    <submittedName>
        <fullName evidence="3">Histidine kinase</fullName>
    </submittedName>
</protein>
<dbReference type="GO" id="GO:0016301">
    <property type="term" value="F:kinase activity"/>
    <property type="evidence" value="ECO:0007669"/>
    <property type="project" value="UniProtKB-KW"/>
</dbReference>
<accession>A0ABS7X487</accession>
<evidence type="ECO:0000259" key="2">
    <source>
        <dbReference type="Pfam" id="PF06580"/>
    </source>
</evidence>
<keyword evidence="1" id="KW-0472">Membrane</keyword>
<keyword evidence="4" id="KW-1185">Reference proteome</keyword>
<evidence type="ECO:0000313" key="4">
    <source>
        <dbReference type="Proteomes" id="UP000663814"/>
    </source>
</evidence>
<feature type="transmembrane region" description="Helical" evidence="1">
    <location>
        <begin position="81"/>
        <end position="101"/>
    </location>
</feature>
<name>A0ABS7X487_9GAMM</name>
<dbReference type="Pfam" id="PF06580">
    <property type="entry name" value="His_kinase"/>
    <property type="match status" value="1"/>
</dbReference>